<organism evidence="1 2">
    <name type="scientific">Purpureocillium lilacinum</name>
    <name type="common">Paecilomyces lilacinus</name>
    <dbReference type="NCBI Taxonomy" id="33203"/>
    <lineage>
        <taxon>Eukaryota</taxon>
        <taxon>Fungi</taxon>
        <taxon>Dikarya</taxon>
        <taxon>Ascomycota</taxon>
        <taxon>Pezizomycotina</taxon>
        <taxon>Sordariomycetes</taxon>
        <taxon>Hypocreomycetidae</taxon>
        <taxon>Hypocreales</taxon>
        <taxon>Ophiocordycipitaceae</taxon>
        <taxon>Purpureocillium</taxon>
    </lineage>
</organism>
<accession>A0ACC4DJM5</accession>
<name>A0ACC4DJM5_PURLI</name>
<proteinExistence type="predicted"/>
<evidence type="ECO:0000313" key="2">
    <source>
        <dbReference type="Proteomes" id="UP001638806"/>
    </source>
</evidence>
<protein>
    <submittedName>
        <fullName evidence="1">Uncharacterized protein</fullName>
    </submittedName>
</protein>
<evidence type="ECO:0000313" key="1">
    <source>
        <dbReference type="EMBL" id="KAL3955661.1"/>
    </source>
</evidence>
<dbReference type="EMBL" id="JBGNUJ010000010">
    <property type="protein sequence ID" value="KAL3955661.1"/>
    <property type="molecule type" value="Genomic_DNA"/>
</dbReference>
<dbReference type="Proteomes" id="UP001638806">
    <property type="component" value="Unassembled WGS sequence"/>
</dbReference>
<keyword evidence="2" id="KW-1185">Reference proteome</keyword>
<comment type="caution">
    <text evidence="1">The sequence shown here is derived from an EMBL/GenBank/DDBJ whole genome shotgun (WGS) entry which is preliminary data.</text>
</comment>
<sequence length="135" mass="14660">MGGEGMAQKWAPWDTDGEKKIKKEHSEEEKATTRTRSSKEAPSRWVHGQPGGLSVVQLRIAAAAPRLRPRFTAPAGRVPASRLNLSEVCRVMPRPFQGVSSRVPHRRPEALRRAAGQEAPWPAMAPGSRAGPAAP</sequence>
<reference evidence="1" key="1">
    <citation type="submission" date="2024-12" db="EMBL/GenBank/DDBJ databases">
        <title>Comparative genomics and development of molecular markers within Purpureocillium lilacinum and among Purpureocillium species.</title>
        <authorList>
            <person name="Yeh Z.-Y."/>
            <person name="Ni N.-T."/>
            <person name="Lo P.-H."/>
            <person name="Mushyakhwo K."/>
            <person name="Lin C.-F."/>
            <person name="Nai Y.-S."/>
        </authorList>
    </citation>
    <scope>NUCLEOTIDE SEQUENCE</scope>
    <source>
        <strain evidence="1">NCHU-NPUST-175</strain>
    </source>
</reference>
<gene>
    <name evidence="1" type="ORF">ACCO45_011224</name>
</gene>